<dbReference type="EMBL" id="MNCJ02000330">
    <property type="protein sequence ID" value="KAF5766694.1"/>
    <property type="molecule type" value="Genomic_DNA"/>
</dbReference>
<organism evidence="1 2">
    <name type="scientific">Helianthus annuus</name>
    <name type="common">Common sunflower</name>
    <dbReference type="NCBI Taxonomy" id="4232"/>
    <lineage>
        <taxon>Eukaryota</taxon>
        <taxon>Viridiplantae</taxon>
        <taxon>Streptophyta</taxon>
        <taxon>Embryophyta</taxon>
        <taxon>Tracheophyta</taxon>
        <taxon>Spermatophyta</taxon>
        <taxon>Magnoliopsida</taxon>
        <taxon>eudicotyledons</taxon>
        <taxon>Gunneridae</taxon>
        <taxon>Pentapetalae</taxon>
        <taxon>asterids</taxon>
        <taxon>campanulids</taxon>
        <taxon>Asterales</taxon>
        <taxon>Asteraceae</taxon>
        <taxon>Asteroideae</taxon>
        <taxon>Heliantheae alliance</taxon>
        <taxon>Heliantheae</taxon>
        <taxon>Helianthus</taxon>
    </lineage>
</organism>
<dbReference type="Gramene" id="mRNA:HanXRQr2_Chr15g0718451">
    <property type="protein sequence ID" value="CDS:HanXRQr2_Chr15g0718451.1"/>
    <property type="gene ID" value="HanXRQr2_Chr15g0718451"/>
</dbReference>
<comment type="caution">
    <text evidence="1">The sequence shown here is derived from an EMBL/GenBank/DDBJ whole genome shotgun (WGS) entry which is preliminary data.</text>
</comment>
<keyword evidence="2" id="KW-1185">Reference proteome</keyword>
<dbReference type="Proteomes" id="UP000215914">
    <property type="component" value="Unassembled WGS sequence"/>
</dbReference>
<reference evidence="1" key="1">
    <citation type="journal article" date="2017" name="Nature">
        <title>The sunflower genome provides insights into oil metabolism, flowering and Asterid evolution.</title>
        <authorList>
            <person name="Badouin H."/>
            <person name="Gouzy J."/>
            <person name="Grassa C.J."/>
            <person name="Murat F."/>
            <person name="Staton S.E."/>
            <person name="Cottret L."/>
            <person name="Lelandais-Briere C."/>
            <person name="Owens G.L."/>
            <person name="Carrere S."/>
            <person name="Mayjonade B."/>
            <person name="Legrand L."/>
            <person name="Gill N."/>
            <person name="Kane N.C."/>
            <person name="Bowers J.E."/>
            <person name="Hubner S."/>
            <person name="Bellec A."/>
            <person name="Berard A."/>
            <person name="Berges H."/>
            <person name="Blanchet N."/>
            <person name="Boniface M.C."/>
            <person name="Brunel D."/>
            <person name="Catrice O."/>
            <person name="Chaidir N."/>
            <person name="Claudel C."/>
            <person name="Donnadieu C."/>
            <person name="Faraut T."/>
            <person name="Fievet G."/>
            <person name="Helmstetter N."/>
            <person name="King M."/>
            <person name="Knapp S.J."/>
            <person name="Lai Z."/>
            <person name="Le Paslier M.C."/>
            <person name="Lippi Y."/>
            <person name="Lorenzon L."/>
            <person name="Mandel J.R."/>
            <person name="Marage G."/>
            <person name="Marchand G."/>
            <person name="Marquand E."/>
            <person name="Bret-Mestries E."/>
            <person name="Morien E."/>
            <person name="Nambeesan S."/>
            <person name="Nguyen T."/>
            <person name="Pegot-Espagnet P."/>
            <person name="Pouilly N."/>
            <person name="Raftis F."/>
            <person name="Sallet E."/>
            <person name="Schiex T."/>
            <person name="Thomas J."/>
            <person name="Vandecasteele C."/>
            <person name="Vares D."/>
            <person name="Vear F."/>
            <person name="Vautrin S."/>
            <person name="Crespi M."/>
            <person name="Mangin B."/>
            <person name="Burke J.M."/>
            <person name="Salse J."/>
            <person name="Munos S."/>
            <person name="Vincourt P."/>
            <person name="Rieseberg L.H."/>
            <person name="Langlade N.B."/>
        </authorList>
    </citation>
    <scope>NUCLEOTIDE SEQUENCE</scope>
    <source>
        <tissue evidence="1">Leaves</tissue>
    </source>
</reference>
<accession>A0A9K3E4D9</accession>
<reference evidence="1" key="2">
    <citation type="submission" date="2020-06" db="EMBL/GenBank/DDBJ databases">
        <title>Helianthus annuus Genome sequencing and assembly Release 2.</title>
        <authorList>
            <person name="Gouzy J."/>
            <person name="Langlade N."/>
            <person name="Munos S."/>
        </authorList>
    </citation>
    <scope>NUCLEOTIDE SEQUENCE</scope>
    <source>
        <tissue evidence="1">Leaves</tissue>
    </source>
</reference>
<protein>
    <submittedName>
        <fullName evidence="1">Uncharacterized protein</fullName>
    </submittedName>
</protein>
<name>A0A9K3E4D9_HELAN</name>
<evidence type="ECO:0000313" key="2">
    <source>
        <dbReference type="Proteomes" id="UP000215914"/>
    </source>
</evidence>
<gene>
    <name evidence="1" type="ORF">HanXRQr2_Chr15g0718451</name>
</gene>
<sequence length="83" mass="8837">MCVCPVIFICNKECSIINRTSSKGWDCQTKKNSSNIDGGVSYLIFGGVNATKMWAAILRLNVVGASMGHSANIAPPTPPPWAP</sequence>
<dbReference type="AlphaFoldDB" id="A0A9K3E4D9"/>
<evidence type="ECO:0000313" key="1">
    <source>
        <dbReference type="EMBL" id="KAF5766694.1"/>
    </source>
</evidence>
<proteinExistence type="predicted"/>